<dbReference type="InterPro" id="IPR008205">
    <property type="entry name" value="GGGP_HepGP_synthase"/>
</dbReference>
<evidence type="ECO:0000256" key="1">
    <source>
        <dbReference type="ARBA" id="ARBA00022516"/>
    </source>
</evidence>
<evidence type="ECO:0000256" key="6">
    <source>
        <dbReference type="ARBA" id="ARBA00023209"/>
    </source>
</evidence>
<dbReference type="NCBIfam" id="TIGR01768">
    <property type="entry name" value="GGGP-family"/>
    <property type="match status" value="1"/>
</dbReference>
<dbReference type="STRING" id="1073327.SAMN04488108_1716"/>
<dbReference type="PANTHER" id="PTHR40029">
    <property type="match status" value="1"/>
</dbReference>
<organism evidence="9 10">
    <name type="scientific">Algoriphagus zhangzhouensis</name>
    <dbReference type="NCBI Taxonomy" id="1073327"/>
    <lineage>
        <taxon>Bacteria</taxon>
        <taxon>Pseudomonadati</taxon>
        <taxon>Bacteroidota</taxon>
        <taxon>Cytophagia</taxon>
        <taxon>Cytophagales</taxon>
        <taxon>Cyclobacteriaceae</taxon>
        <taxon>Algoriphagus</taxon>
    </lineage>
</organism>
<name>A0A1M7ZAJ4_9BACT</name>
<dbReference type="GO" id="GO:0120536">
    <property type="term" value="F:heptaprenylglyceryl phosphate synthase activity"/>
    <property type="evidence" value="ECO:0007669"/>
    <property type="project" value="UniProtKB-ARBA"/>
</dbReference>
<keyword evidence="7 8" id="KW-1208">Phospholipid metabolism</keyword>
<evidence type="ECO:0000256" key="7">
    <source>
        <dbReference type="ARBA" id="ARBA00023264"/>
    </source>
</evidence>
<dbReference type="RefSeq" id="WP_073571358.1">
    <property type="nucleotide sequence ID" value="NZ_FRXN01000002.1"/>
</dbReference>
<dbReference type="AlphaFoldDB" id="A0A1M7ZAJ4"/>
<evidence type="ECO:0000256" key="8">
    <source>
        <dbReference type="HAMAP-Rule" id="MF_00112"/>
    </source>
</evidence>
<reference evidence="10" key="1">
    <citation type="submission" date="2016-12" db="EMBL/GenBank/DDBJ databases">
        <authorList>
            <person name="Varghese N."/>
            <person name="Submissions S."/>
        </authorList>
    </citation>
    <scope>NUCLEOTIDE SEQUENCE [LARGE SCALE GENOMIC DNA]</scope>
    <source>
        <strain evidence="10">DSM 25035</strain>
    </source>
</reference>
<proteinExistence type="inferred from homology"/>
<comment type="similarity">
    <text evidence="8">Belongs to the GGGP/HepGP synthase family. Group II subfamily.</text>
</comment>
<feature type="binding site" evidence="8">
    <location>
        <position position="56"/>
    </location>
    <ligand>
        <name>Mg(2+)</name>
        <dbReference type="ChEBI" id="CHEBI:18420"/>
    </ligand>
</feature>
<dbReference type="EC" id="2.5.1.41" evidence="8"/>
<comment type="cofactor">
    <cofactor evidence="8">
        <name>Mg(2+)</name>
        <dbReference type="ChEBI" id="CHEBI:18420"/>
    </cofactor>
</comment>
<keyword evidence="4 8" id="KW-0460">Magnesium</keyword>
<evidence type="ECO:0000313" key="10">
    <source>
        <dbReference type="Proteomes" id="UP000184609"/>
    </source>
</evidence>
<sequence>MKSKKKVIAKTLKALSKQNKKGIAWLIDPDKFSLAGGLNWDRIQNSSLDFIFVGGSHFDQDNFEEIISQVKKLAKDIPVVLFPGSKLQVSSIADGILFLSLISGRNPDYLISQQVKAAKKVHSSNLEVLPTAYLLVNDGEIKSVHRESNTLPIPNSNEELIISTALAGKLLGMDYCFLDAGSGAKNTVSPSVISSVKKHLNSPLIIGGGIDSLQKINQAFESGADLVVIGNQIEKDPDFLSEVLSFKDWYNQSLHVN</sequence>
<protein>
    <recommendedName>
        <fullName evidence="8">Geranylgeranylglyceryl phosphate synthase</fullName>
        <shortName evidence="8">GGGP synthase</shortName>
        <shortName evidence="8">GGGPS</shortName>
        <ecNumber evidence="8">2.5.1.41</ecNumber>
    </recommendedName>
    <alternativeName>
        <fullName evidence="8">(S)-3-O-geranylgeranylglyceryl phosphate synthase</fullName>
    </alternativeName>
    <alternativeName>
        <fullName evidence="8">Phosphoglycerol geranylgeranyltransferase</fullName>
    </alternativeName>
</protein>
<dbReference type="OrthoDB" id="9807235at2"/>
<feature type="binding site" evidence="8">
    <location>
        <begin position="230"/>
        <end position="231"/>
    </location>
    <ligand>
        <name>sn-glycerol 1-phosphate</name>
        <dbReference type="ChEBI" id="CHEBI:57685"/>
    </ligand>
</feature>
<gene>
    <name evidence="9" type="ORF">SAMN04488108_1716</name>
</gene>
<dbReference type="EMBL" id="FRXN01000002">
    <property type="protein sequence ID" value="SHO61947.1"/>
    <property type="molecule type" value="Genomic_DNA"/>
</dbReference>
<comment type="function">
    <text evidence="8">Prenyltransferase that catalyzes the transfer of the geranylgeranyl moiety of geranylgeranyl diphosphate (GGPP) to the C3 hydroxyl of sn-glycerol-1-phosphate (G1P).</text>
</comment>
<dbReference type="Proteomes" id="UP000184609">
    <property type="component" value="Unassembled WGS sequence"/>
</dbReference>
<evidence type="ECO:0000256" key="3">
    <source>
        <dbReference type="ARBA" id="ARBA00022723"/>
    </source>
</evidence>
<dbReference type="GO" id="GO:0047294">
    <property type="term" value="F:phosphoglycerol geranylgeranyltransferase activity"/>
    <property type="evidence" value="ECO:0007669"/>
    <property type="project" value="UniProtKB-UniRule"/>
</dbReference>
<keyword evidence="3 8" id="KW-0479">Metal-binding</keyword>
<dbReference type="Gene3D" id="3.20.20.390">
    <property type="entry name" value="FMN-linked oxidoreductases"/>
    <property type="match status" value="1"/>
</dbReference>
<dbReference type="GO" id="GO:0046474">
    <property type="term" value="P:glycerophospholipid biosynthetic process"/>
    <property type="evidence" value="ECO:0007669"/>
    <property type="project" value="UniProtKB-UniRule"/>
</dbReference>
<keyword evidence="5 8" id="KW-0443">Lipid metabolism</keyword>
<evidence type="ECO:0000256" key="4">
    <source>
        <dbReference type="ARBA" id="ARBA00022842"/>
    </source>
</evidence>
<feature type="binding site" evidence="8">
    <location>
        <position position="28"/>
    </location>
    <ligand>
        <name>Mg(2+)</name>
        <dbReference type="ChEBI" id="CHEBI:18420"/>
    </ligand>
</feature>
<dbReference type="PANTHER" id="PTHR40029:SF2">
    <property type="entry name" value="HEPTAPRENYLGLYCERYL PHOSPHATE SYNTHASE"/>
    <property type="match status" value="1"/>
</dbReference>
<evidence type="ECO:0000256" key="2">
    <source>
        <dbReference type="ARBA" id="ARBA00022679"/>
    </source>
</evidence>
<comment type="caution">
    <text evidence="8">Lacks conserved residue(s) required for the propagation of feature annotation.</text>
</comment>
<dbReference type="HAMAP" id="MF_00112">
    <property type="entry name" value="GGGP_HepGP_synthase"/>
    <property type="match status" value="1"/>
</dbReference>
<dbReference type="InterPro" id="IPR038597">
    <property type="entry name" value="GGGP/HepGP_synthase_sf"/>
</dbReference>
<dbReference type="Pfam" id="PF01884">
    <property type="entry name" value="PcrB"/>
    <property type="match status" value="1"/>
</dbReference>
<feature type="binding site" evidence="8">
    <location>
        <begin position="177"/>
        <end position="183"/>
    </location>
    <ligand>
        <name>sn-glycerol 1-phosphate</name>
        <dbReference type="ChEBI" id="CHEBI:57685"/>
    </ligand>
</feature>
<dbReference type="SUPFAM" id="SSF51395">
    <property type="entry name" value="FMN-linked oxidoreductases"/>
    <property type="match status" value="1"/>
</dbReference>
<comment type="catalytic activity">
    <reaction evidence="8">
        <text>sn-glycerol 1-phosphate + (2E,6E,10E)-geranylgeranyl diphosphate = sn-3-O-(geranylgeranyl)glycerol 1-phosphate + diphosphate</text>
        <dbReference type="Rhea" id="RHEA:23404"/>
        <dbReference type="ChEBI" id="CHEBI:33019"/>
        <dbReference type="ChEBI" id="CHEBI:57677"/>
        <dbReference type="ChEBI" id="CHEBI:57685"/>
        <dbReference type="ChEBI" id="CHEBI:58756"/>
        <dbReference type="EC" id="2.5.1.41"/>
    </reaction>
</comment>
<keyword evidence="10" id="KW-1185">Reference proteome</keyword>
<dbReference type="GO" id="GO:0000287">
    <property type="term" value="F:magnesium ion binding"/>
    <property type="evidence" value="ECO:0007669"/>
    <property type="project" value="UniProtKB-UniRule"/>
</dbReference>
<evidence type="ECO:0000313" key="9">
    <source>
        <dbReference type="EMBL" id="SHO61947.1"/>
    </source>
</evidence>
<dbReference type="InterPro" id="IPR039074">
    <property type="entry name" value="GGGP/HepGP_synthase_I"/>
</dbReference>
<keyword evidence="1 8" id="KW-0444">Lipid biosynthesis</keyword>
<feature type="binding site" evidence="8">
    <location>
        <begin position="208"/>
        <end position="209"/>
    </location>
    <ligand>
        <name>sn-glycerol 1-phosphate</name>
        <dbReference type="ChEBI" id="CHEBI:57685"/>
    </ligand>
</feature>
<keyword evidence="6 8" id="KW-0594">Phospholipid biosynthesis</keyword>
<keyword evidence="2 8" id="KW-0808">Transferase</keyword>
<evidence type="ECO:0000256" key="5">
    <source>
        <dbReference type="ARBA" id="ARBA00023098"/>
    </source>
</evidence>
<accession>A0A1M7ZAJ4</accession>